<dbReference type="SMART" id="SM00530">
    <property type="entry name" value="HTH_XRE"/>
    <property type="match status" value="1"/>
</dbReference>
<dbReference type="SUPFAM" id="SSF47413">
    <property type="entry name" value="lambda repressor-like DNA-binding domains"/>
    <property type="match status" value="1"/>
</dbReference>
<dbReference type="Gene3D" id="1.10.260.40">
    <property type="entry name" value="lambda repressor-like DNA-binding domains"/>
    <property type="match status" value="1"/>
</dbReference>
<proteinExistence type="predicted"/>
<dbReference type="InterPro" id="IPR001387">
    <property type="entry name" value="Cro/C1-type_HTH"/>
</dbReference>
<reference evidence="2 3" key="1">
    <citation type="submission" date="2020-03" db="EMBL/GenBank/DDBJ databases">
        <title>A novel species.</title>
        <authorList>
            <person name="Gao J."/>
        </authorList>
    </citation>
    <scope>NUCLEOTIDE SEQUENCE [LARGE SCALE GENOMIC DNA]</scope>
    <source>
        <strain evidence="2 3">QMT-12</strain>
    </source>
</reference>
<dbReference type="GO" id="GO:0003677">
    <property type="term" value="F:DNA binding"/>
    <property type="evidence" value="ECO:0007669"/>
    <property type="project" value="InterPro"/>
</dbReference>
<dbReference type="AlphaFoldDB" id="A0A6G9H2G6"/>
<sequence length="704" mass="76292">MDVGEDFGPWLARQLKRLGMSQAELGERVGLTRAAVSAWITGRAVPREDTMRLIADAIGTDSGTIHTRTTDAVTGKPASWYHRPAYADGGREFGNAAAFAFEADVEVLAREATQNSLDERLDRKRPVRVRYTLHELSGEHLDRFREAIGWESLRPHYEAAAAQEQKVGRIIAEGLRDMNERDRLVLLKVDDYNASGLTGDDYEDGRFAAVVRRQLDSHKSDEGAGGSYGLGKATLWATSRLGLVLINSTLAEPHEGRSEKRLIGRLDLPWRVVGGEAWAGPAWFGEPDTASGSENVARSWWADDETVERLHLTRESGEPGTSFLIVGAHDVASGSNDPTDDEGDEDESVQAMHKKLVGALAANFWAAMTSGATVAPLLEASVRTLRNGNVLVKEQRVEPHLAQPSRTRALKAYFDGDTVDRLTEVGQVAMAKVMLKVPALRGRGKPVEHEAVLLVTAAEDADGRPNHLVSMRGSRMKVRSVRVPDLPLGTSPFQAVLLAGHAAGPDTVEADRAEAFLRASEPPEHNKWAQTEELRASYSPTAHRRIADFTRAANSAVRELVGRRKEQTQEGPKALRDLLRLDGTPAAGPRAAGGGFPTILDIDAFVDDEGAWQIEAEVNLPARQDPWVMSPVARFEVRSGGRPSVGWSKVVAVENCRVVDGVLHFAAGARTATFTATTDVSSHPVRAALAGLVVDLQKPKGGAA</sequence>
<protein>
    <submittedName>
        <fullName evidence="2">Helix-turn-helix transcriptional regulator</fullName>
    </submittedName>
</protein>
<name>A0A6G9H2G6_9ACTN</name>
<dbReference type="PROSITE" id="PS50943">
    <property type="entry name" value="HTH_CROC1"/>
    <property type="match status" value="1"/>
</dbReference>
<evidence type="ECO:0000313" key="3">
    <source>
        <dbReference type="Proteomes" id="UP000501179"/>
    </source>
</evidence>
<dbReference type="RefSeq" id="WP_167032724.1">
    <property type="nucleotide sequence ID" value="NZ_CP050177.1"/>
</dbReference>
<dbReference type="InterPro" id="IPR010982">
    <property type="entry name" value="Lambda_DNA-bd_dom_sf"/>
</dbReference>
<organism evidence="2 3">
    <name type="scientific">Streptomyces liangshanensis</name>
    <dbReference type="NCBI Taxonomy" id="2717324"/>
    <lineage>
        <taxon>Bacteria</taxon>
        <taxon>Bacillati</taxon>
        <taxon>Actinomycetota</taxon>
        <taxon>Actinomycetes</taxon>
        <taxon>Kitasatosporales</taxon>
        <taxon>Streptomycetaceae</taxon>
        <taxon>Streptomyces</taxon>
    </lineage>
</organism>
<gene>
    <name evidence="2" type="ORF">HA039_22300</name>
</gene>
<dbReference type="CDD" id="cd00093">
    <property type="entry name" value="HTH_XRE"/>
    <property type="match status" value="1"/>
</dbReference>
<evidence type="ECO:0000313" key="2">
    <source>
        <dbReference type="EMBL" id="QIQ04654.1"/>
    </source>
</evidence>
<dbReference type="Proteomes" id="UP000501179">
    <property type="component" value="Chromosome"/>
</dbReference>
<keyword evidence="3" id="KW-1185">Reference proteome</keyword>
<dbReference type="Pfam" id="PF01381">
    <property type="entry name" value="HTH_3"/>
    <property type="match status" value="1"/>
</dbReference>
<feature type="domain" description="HTH cro/C1-type" evidence="1">
    <location>
        <begin position="11"/>
        <end position="65"/>
    </location>
</feature>
<dbReference type="KEGG" id="slia:HA039_22300"/>
<dbReference type="EMBL" id="CP050177">
    <property type="protein sequence ID" value="QIQ04654.1"/>
    <property type="molecule type" value="Genomic_DNA"/>
</dbReference>
<accession>A0A6G9H2G6</accession>
<evidence type="ECO:0000259" key="1">
    <source>
        <dbReference type="PROSITE" id="PS50943"/>
    </source>
</evidence>